<dbReference type="RefSeq" id="WP_044090153.1">
    <property type="nucleotide sequence ID" value="NZ_JDUW01000020.1"/>
</dbReference>
<dbReference type="PRINTS" id="PR00032">
    <property type="entry name" value="HTHARAC"/>
</dbReference>
<evidence type="ECO:0000256" key="1">
    <source>
        <dbReference type="ARBA" id="ARBA00023015"/>
    </source>
</evidence>
<dbReference type="Gene3D" id="2.60.120.10">
    <property type="entry name" value="Jelly Rolls"/>
    <property type="match status" value="1"/>
</dbReference>
<sequence length="339" mass="37058">MDTPTLRLPRLTAGGDERYADHTRTGRAAADAADTGADAPMTSFDTIAAASAHLDKDDDFGVIGHDLDHPSQLHRHDYLEITHALKGTVLVWVQGETCVLEAGGTVLVKPGARHLISPIIENGRAPIEADVLIRSRLVESMLTVSGSGAHEDMALRQWLDDPSQSYCLLEAGHHPAGQAAISRMLMAYCAGERYRPNLAVIGGLLELMHTASDALESRMHIDPLIGAIIDVITKDPSRATNDGIADTLGYSVGYLSRYVRKHDGRTLGRLINEERLRQAAELLITGDQPIAEVAHAVGYDSAAYFHKLFRDRYLTTPSQYRNDFRIALTHRVPSTTIIK</sequence>
<dbReference type="InterPro" id="IPR013096">
    <property type="entry name" value="Cupin_2"/>
</dbReference>
<dbReference type="GO" id="GO:0003700">
    <property type="term" value="F:DNA-binding transcription factor activity"/>
    <property type="evidence" value="ECO:0007669"/>
    <property type="project" value="InterPro"/>
</dbReference>
<keyword evidence="3" id="KW-0804">Transcription</keyword>
<gene>
    <name evidence="6" type="ORF">BREU_2177</name>
</gene>
<keyword evidence="7" id="KW-1185">Reference proteome</keyword>
<evidence type="ECO:0000313" key="7">
    <source>
        <dbReference type="Proteomes" id="UP000028984"/>
    </source>
</evidence>
<dbReference type="PANTHER" id="PTHR43280:SF2">
    <property type="entry name" value="HTH-TYPE TRANSCRIPTIONAL REGULATOR EXSA"/>
    <property type="match status" value="1"/>
</dbReference>
<accession>A0A087CF60</accession>
<dbReference type="EMBL" id="JGZK01000026">
    <property type="protein sequence ID" value="KFI81910.1"/>
    <property type="molecule type" value="Genomic_DNA"/>
</dbReference>
<dbReference type="SUPFAM" id="SSF51182">
    <property type="entry name" value="RmlC-like cupins"/>
    <property type="match status" value="1"/>
</dbReference>
<keyword evidence="1" id="KW-0805">Transcription regulation</keyword>
<evidence type="ECO:0000256" key="3">
    <source>
        <dbReference type="ARBA" id="ARBA00023163"/>
    </source>
</evidence>
<dbReference type="InterPro" id="IPR009057">
    <property type="entry name" value="Homeodomain-like_sf"/>
</dbReference>
<dbReference type="PROSITE" id="PS01124">
    <property type="entry name" value="HTH_ARAC_FAMILY_2"/>
    <property type="match status" value="1"/>
</dbReference>
<keyword evidence="2" id="KW-0238">DNA-binding</keyword>
<dbReference type="InterPro" id="IPR018060">
    <property type="entry name" value="HTH_AraC"/>
</dbReference>
<dbReference type="AlphaFoldDB" id="A0A087CF60"/>
<dbReference type="OrthoDB" id="9799345at2"/>
<proteinExistence type="predicted"/>
<organism evidence="6 7">
    <name type="scientific">Bifidobacterium reuteri DSM 23975</name>
    <dbReference type="NCBI Taxonomy" id="1437610"/>
    <lineage>
        <taxon>Bacteria</taxon>
        <taxon>Bacillati</taxon>
        <taxon>Actinomycetota</taxon>
        <taxon>Actinomycetes</taxon>
        <taxon>Bifidobacteriales</taxon>
        <taxon>Bifidobacteriaceae</taxon>
        <taxon>Bifidobacterium</taxon>
    </lineage>
</organism>
<dbReference type="InterPro" id="IPR014710">
    <property type="entry name" value="RmlC-like_jellyroll"/>
</dbReference>
<dbReference type="Pfam" id="PF12833">
    <property type="entry name" value="HTH_18"/>
    <property type="match status" value="1"/>
</dbReference>
<dbReference type="Proteomes" id="UP000028984">
    <property type="component" value="Unassembled WGS sequence"/>
</dbReference>
<dbReference type="Gene3D" id="1.10.10.60">
    <property type="entry name" value="Homeodomain-like"/>
    <property type="match status" value="2"/>
</dbReference>
<dbReference type="SUPFAM" id="SSF46689">
    <property type="entry name" value="Homeodomain-like"/>
    <property type="match status" value="1"/>
</dbReference>
<comment type="caution">
    <text evidence="6">The sequence shown here is derived from an EMBL/GenBank/DDBJ whole genome shotgun (WGS) entry which is preliminary data.</text>
</comment>
<evidence type="ECO:0000259" key="5">
    <source>
        <dbReference type="PROSITE" id="PS01124"/>
    </source>
</evidence>
<dbReference type="PANTHER" id="PTHR43280">
    <property type="entry name" value="ARAC-FAMILY TRANSCRIPTIONAL REGULATOR"/>
    <property type="match status" value="1"/>
</dbReference>
<reference evidence="6 7" key="1">
    <citation type="submission" date="2014-03" db="EMBL/GenBank/DDBJ databases">
        <title>Genomics of Bifidobacteria.</title>
        <authorList>
            <person name="Ventura M."/>
            <person name="Milani C."/>
            <person name="Lugli G.A."/>
        </authorList>
    </citation>
    <scope>NUCLEOTIDE SEQUENCE [LARGE SCALE GENOMIC DNA]</scope>
    <source>
        <strain evidence="6 7">DSM 23975</strain>
    </source>
</reference>
<feature type="domain" description="HTH araC/xylS-type" evidence="5">
    <location>
        <begin position="222"/>
        <end position="323"/>
    </location>
</feature>
<dbReference type="SMART" id="SM00342">
    <property type="entry name" value="HTH_ARAC"/>
    <property type="match status" value="1"/>
</dbReference>
<feature type="compositionally biased region" description="Low complexity" evidence="4">
    <location>
        <begin position="26"/>
        <end position="36"/>
    </location>
</feature>
<evidence type="ECO:0000313" key="6">
    <source>
        <dbReference type="EMBL" id="KFI81910.1"/>
    </source>
</evidence>
<protein>
    <submittedName>
        <fullName evidence="6">Transcriptional regulator, AraC/XylS family</fullName>
    </submittedName>
</protein>
<dbReference type="STRING" id="1437610.BREU_2177"/>
<dbReference type="InterPro" id="IPR011051">
    <property type="entry name" value="RmlC_Cupin_sf"/>
</dbReference>
<feature type="compositionally biased region" description="Basic and acidic residues" evidence="4">
    <location>
        <begin position="15"/>
        <end position="24"/>
    </location>
</feature>
<evidence type="ECO:0000256" key="4">
    <source>
        <dbReference type="SAM" id="MobiDB-lite"/>
    </source>
</evidence>
<feature type="region of interest" description="Disordered" evidence="4">
    <location>
        <begin position="1"/>
        <end position="36"/>
    </location>
</feature>
<dbReference type="GO" id="GO:0043565">
    <property type="term" value="F:sequence-specific DNA binding"/>
    <property type="evidence" value="ECO:0007669"/>
    <property type="project" value="InterPro"/>
</dbReference>
<dbReference type="Pfam" id="PF07883">
    <property type="entry name" value="Cupin_2"/>
    <property type="match status" value="1"/>
</dbReference>
<evidence type="ECO:0000256" key="2">
    <source>
        <dbReference type="ARBA" id="ARBA00023125"/>
    </source>
</evidence>
<dbReference type="eggNOG" id="COG2169">
    <property type="taxonomic scope" value="Bacteria"/>
</dbReference>
<dbReference type="InterPro" id="IPR020449">
    <property type="entry name" value="Tscrpt_reg_AraC-type_HTH"/>
</dbReference>
<name>A0A087CF60_9BIFI</name>